<keyword evidence="4" id="KW-0238">DNA-binding</keyword>
<evidence type="ECO:0000313" key="7">
    <source>
        <dbReference type="Proteomes" id="UP000297225"/>
    </source>
</evidence>
<dbReference type="InterPro" id="IPR000668">
    <property type="entry name" value="Peptidase_C1A_C"/>
</dbReference>
<reference evidence="6 7" key="1">
    <citation type="submission" date="2019-03" db="EMBL/GenBank/DDBJ databases">
        <title>Porphyromonas levii Isolated from the Uterus of Dairy Cows.</title>
        <authorList>
            <person name="Francis A.M."/>
        </authorList>
    </citation>
    <scope>NUCLEOTIDE SEQUENCE [LARGE SCALE GENOMIC DNA]</scope>
    <source>
        <strain evidence="6 7">AF5678</strain>
    </source>
</reference>
<dbReference type="Pfam" id="PF03051">
    <property type="entry name" value="Peptidase_C1_2"/>
    <property type="match status" value="2"/>
</dbReference>
<dbReference type="PROSITE" id="PS50039">
    <property type="entry name" value="FORK_HEAD_3"/>
    <property type="match status" value="1"/>
</dbReference>
<dbReference type="AlphaFoldDB" id="A0A4Y8WNY1"/>
<dbReference type="PANTHER" id="PTHR10363">
    <property type="entry name" value="BLEOMYCIN HYDROLASE"/>
    <property type="match status" value="1"/>
</dbReference>
<accession>A0A4Y8WNY1</accession>
<dbReference type="GO" id="GO:0005737">
    <property type="term" value="C:cytoplasm"/>
    <property type="evidence" value="ECO:0007669"/>
    <property type="project" value="TreeGrafter"/>
</dbReference>
<organism evidence="6 7">
    <name type="scientific">Porphyromonas levii</name>
    <dbReference type="NCBI Taxonomy" id="28114"/>
    <lineage>
        <taxon>Bacteria</taxon>
        <taxon>Pseudomonadati</taxon>
        <taxon>Bacteroidota</taxon>
        <taxon>Bacteroidia</taxon>
        <taxon>Bacteroidales</taxon>
        <taxon>Porphyromonadaceae</taxon>
        <taxon>Porphyromonas</taxon>
    </lineage>
</organism>
<dbReference type="GO" id="GO:0003700">
    <property type="term" value="F:DNA-binding transcription factor activity"/>
    <property type="evidence" value="ECO:0007669"/>
    <property type="project" value="InterPro"/>
</dbReference>
<keyword evidence="5 6" id="KW-0031">Aminopeptidase</keyword>
<dbReference type="PIRSF" id="PIRSF005700">
    <property type="entry name" value="PepC"/>
    <property type="match status" value="1"/>
</dbReference>
<dbReference type="GO" id="GO:0043418">
    <property type="term" value="P:homocysteine catabolic process"/>
    <property type="evidence" value="ECO:0007669"/>
    <property type="project" value="TreeGrafter"/>
</dbReference>
<dbReference type="STRING" id="1122973.GCA_000379925_01111"/>
<dbReference type="SUPFAM" id="SSF54001">
    <property type="entry name" value="Cysteine proteinases"/>
    <property type="match status" value="1"/>
</dbReference>
<dbReference type="PANTHER" id="PTHR10363:SF2">
    <property type="entry name" value="BLEOMYCIN HYDROLASE"/>
    <property type="match status" value="1"/>
</dbReference>
<protein>
    <recommendedName>
        <fullName evidence="5">Aminopeptidase</fullName>
    </recommendedName>
</protein>
<evidence type="ECO:0000256" key="5">
    <source>
        <dbReference type="PIRNR" id="PIRNR005700"/>
    </source>
</evidence>
<dbReference type="GO" id="GO:0009636">
    <property type="term" value="P:response to toxic substance"/>
    <property type="evidence" value="ECO:0007669"/>
    <property type="project" value="TreeGrafter"/>
</dbReference>
<evidence type="ECO:0000256" key="4">
    <source>
        <dbReference type="ARBA" id="ARBA00023125"/>
    </source>
</evidence>
<evidence type="ECO:0000313" key="6">
    <source>
        <dbReference type="EMBL" id="TFH94532.1"/>
    </source>
</evidence>
<sequence>MNRIPKVLTTLVLLLGLTAPAMAQKEQYQFTVQKELPITAIQNQANSSTCWAFSGLGFLEMEAIRATGKSVVLSPMHVVSHSYRDKAENYLRYHGYANFGPGGSFYDVLYSVKHYGIVPMSEMTGLQYGTERHNHNELHKVAEAYINAIVKDTDNNGMTTAWKKAFGGIIDSYLGEAPESFTYEGKTYTPQSFAKSLGLNMDDYVSLTSFTHHPFYQKFILEIPDNWRNSSSYNLPLDEFMQVFDNAINNGYGIAWGADVSEVGFNRDGLGILVDVKTAETTGSDQARWIGASPSDKRSMIQELVRTPGTPEIKVTQEWRQAGYDGFTTTDDHGMVIYGIAKDQTGKKFYMVKNSWGEAGAYKGIWYVSESFVAGKTMNIVVNKNAIPKAIRTKLGL</sequence>
<dbReference type="Gene3D" id="3.90.70.10">
    <property type="entry name" value="Cysteine proteinases"/>
    <property type="match status" value="1"/>
</dbReference>
<gene>
    <name evidence="6" type="ORF">E4P47_07065</name>
</gene>
<keyword evidence="2 5" id="KW-0378">Hydrolase</keyword>
<evidence type="ECO:0000256" key="2">
    <source>
        <dbReference type="ARBA" id="ARBA00022801"/>
    </source>
</evidence>
<dbReference type="EMBL" id="SPNC01000111">
    <property type="protein sequence ID" value="TFH94532.1"/>
    <property type="molecule type" value="Genomic_DNA"/>
</dbReference>
<dbReference type="OrthoDB" id="9814054at2"/>
<proteinExistence type="inferred from homology"/>
<name>A0A4Y8WNY1_9PORP</name>
<dbReference type="InterPro" id="IPR038765">
    <property type="entry name" value="Papain-like_cys_pep_sf"/>
</dbReference>
<evidence type="ECO:0000256" key="1">
    <source>
        <dbReference type="ARBA" id="ARBA00022670"/>
    </source>
</evidence>
<dbReference type="InterPro" id="IPR004134">
    <property type="entry name" value="Peptidase_C1B"/>
</dbReference>
<dbReference type="GO" id="GO:0043565">
    <property type="term" value="F:sequence-specific DNA binding"/>
    <property type="evidence" value="ECO:0007669"/>
    <property type="project" value="InterPro"/>
</dbReference>
<keyword evidence="7" id="KW-1185">Reference proteome</keyword>
<dbReference type="InterPro" id="IPR001766">
    <property type="entry name" value="Fork_head_dom"/>
</dbReference>
<dbReference type="RefSeq" id="WP_134849013.1">
    <property type="nucleotide sequence ID" value="NZ_CP197400.1"/>
</dbReference>
<dbReference type="Pfam" id="PF00112">
    <property type="entry name" value="Peptidase_C1"/>
    <property type="match status" value="1"/>
</dbReference>
<dbReference type="GO" id="GO:0070005">
    <property type="term" value="F:cysteine-type aminopeptidase activity"/>
    <property type="evidence" value="ECO:0007669"/>
    <property type="project" value="InterPro"/>
</dbReference>
<dbReference type="GO" id="GO:0006508">
    <property type="term" value="P:proteolysis"/>
    <property type="evidence" value="ECO:0007669"/>
    <property type="project" value="UniProtKB-KW"/>
</dbReference>
<keyword evidence="3 5" id="KW-0788">Thiol protease</keyword>
<keyword evidence="1 5" id="KW-0645">Protease</keyword>
<comment type="similarity">
    <text evidence="5">Belongs to the peptidase C1 family.</text>
</comment>
<comment type="caution">
    <text evidence="6">The sequence shown here is derived from an EMBL/GenBank/DDBJ whole genome shotgun (WGS) entry which is preliminary data.</text>
</comment>
<evidence type="ECO:0000256" key="3">
    <source>
        <dbReference type="ARBA" id="ARBA00022807"/>
    </source>
</evidence>
<dbReference type="Proteomes" id="UP000297225">
    <property type="component" value="Unassembled WGS sequence"/>
</dbReference>